<feature type="compositionally biased region" description="Basic residues" evidence="1">
    <location>
        <begin position="157"/>
        <end position="174"/>
    </location>
</feature>
<gene>
    <name evidence="2 4" type="primary">ERICH1</name>
</gene>
<reference evidence="2" key="3">
    <citation type="submission" date="2025-08" db="UniProtKB">
        <authorList>
            <consortium name="Ensembl"/>
        </authorList>
    </citation>
    <scope>IDENTIFICATION</scope>
</reference>
<organism evidence="2 3">
    <name type="scientific">Sus scrofa</name>
    <name type="common">Pig</name>
    <dbReference type="NCBI Taxonomy" id="9823"/>
    <lineage>
        <taxon>Eukaryota</taxon>
        <taxon>Metazoa</taxon>
        <taxon>Chordata</taxon>
        <taxon>Craniata</taxon>
        <taxon>Vertebrata</taxon>
        <taxon>Euteleostomi</taxon>
        <taxon>Mammalia</taxon>
        <taxon>Eutheria</taxon>
        <taxon>Laurasiatheria</taxon>
        <taxon>Artiodactyla</taxon>
        <taxon>Suina</taxon>
        <taxon>Suidae</taxon>
        <taxon>Sus</taxon>
    </lineage>
</organism>
<evidence type="ECO:0000313" key="2">
    <source>
        <dbReference type="Ensembl" id="ENSSSCP00000057205.3"/>
    </source>
</evidence>
<dbReference type="AlphaFoldDB" id="A0A287BMB1"/>
<proteinExistence type="predicted"/>
<dbReference type="Bgee" id="ENSSSCG00000028195">
    <property type="expression patterns" value="Expressed in ovary and 46 other cell types or tissues"/>
</dbReference>
<dbReference type="InterPro" id="IPR026719">
    <property type="entry name" value="ERICH1"/>
</dbReference>
<dbReference type="PANTHER" id="PTHR22444:SF1">
    <property type="entry name" value="GLUTAMATE-RICH PROTEIN 1"/>
    <property type="match status" value="1"/>
</dbReference>
<evidence type="ECO:0000313" key="3">
    <source>
        <dbReference type="Proteomes" id="UP000008227"/>
    </source>
</evidence>
<reference evidence="2" key="4">
    <citation type="submission" date="2025-09" db="UniProtKB">
        <authorList>
            <consortium name="Ensembl"/>
        </authorList>
    </citation>
    <scope>IDENTIFICATION</scope>
</reference>
<name>A0A287BMB1_PIG</name>
<dbReference type="eggNOG" id="ENOG502S06A">
    <property type="taxonomic scope" value="Eukaryota"/>
</dbReference>
<feature type="compositionally biased region" description="Low complexity" evidence="1">
    <location>
        <begin position="88"/>
        <end position="97"/>
    </location>
</feature>
<dbReference type="GlyGen" id="A0A287BMB1">
    <property type="glycosylation" value="1 site"/>
</dbReference>
<dbReference type="PANTHER" id="PTHR22444">
    <property type="entry name" value="GLUTAMATE-RICH PROTEIN 1"/>
    <property type="match status" value="1"/>
</dbReference>
<keyword evidence="3" id="KW-1185">Reference proteome</keyword>
<feature type="region of interest" description="Disordered" evidence="1">
    <location>
        <begin position="14"/>
        <end position="262"/>
    </location>
</feature>
<dbReference type="Proteomes" id="UP000008227">
    <property type="component" value="Chromosome 15"/>
</dbReference>
<sequence>MAAQRRHVFVGKVLKKLYPDVPHGQEKKAPVTPASKNPLEKVAPERLKGGSIRPVSGSDTQVRPARRLYTVSLPPEGWAPPPEPPSFSSPEGSSSSEDTADQDLCEQPKRRRIRKHKSKKKLKNPNIHVEQAELEKQQSLLQEKLQPRHTDGPMISKNKKRKLKKKQQIKRKKAAGLLTGASGVNFMYQPEENSSGQDDMRGSGGEDAPDTEEDGALGTEEDRAPDAEEEERAALEATDAEKERGAEKEGVTDAGEEDIKNTNEKANSILNFLKSTQEIYFFDGASRDSDSAVLMETTEELFQHLESHSMSSSDVFILDHMKTLLLLRDTERLKRALEVFPEHCSLPPDYARVISAFFNYWITHILPLEPSGGFPTGSADPSA</sequence>
<evidence type="ECO:0000313" key="4">
    <source>
        <dbReference type="VGNC" id="VGNC:96154"/>
    </source>
</evidence>
<protein>
    <submittedName>
        <fullName evidence="2">Glutamate rich 1</fullName>
    </submittedName>
</protein>
<reference evidence="3" key="1">
    <citation type="submission" date="2009-11" db="EMBL/GenBank/DDBJ databases">
        <authorList>
            <consortium name="Porcine genome sequencing project"/>
        </authorList>
    </citation>
    <scope>NUCLEOTIDE SEQUENCE [LARGE SCALE GENOMIC DNA]</scope>
    <source>
        <strain evidence="3">Duroc</strain>
    </source>
</reference>
<dbReference type="Ensembl" id="ENSSSCT00000046863.3">
    <property type="protein sequence ID" value="ENSSSCP00000057205.3"/>
    <property type="gene ID" value="ENSSSCG00000028195.4"/>
</dbReference>
<dbReference type="ExpressionAtlas" id="A0A287BMB1">
    <property type="expression patterns" value="baseline"/>
</dbReference>
<accession>A0A287BMB1</accession>
<dbReference type="GeneTree" id="ENSGT00390000005606"/>
<feature type="compositionally biased region" description="Basic and acidic residues" evidence="1">
    <location>
        <begin position="239"/>
        <end position="262"/>
    </location>
</feature>
<reference evidence="2" key="2">
    <citation type="journal article" date="2020" name="Gigascience">
        <title>An improved pig reference genome sequence to enable pig genetics and genomics research.</title>
        <authorList>
            <person name="Warr A."/>
            <person name="Affara N."/>
            <person name="Aken B."/>
            <person name="Beiki H."/>
            <person name="Bickhart D.M."/>
            <person name="Billis K."/>
            <person name="Chow W."/>
            <person name="Eory L."/>
            <person name="Finlayson H.A."/>
            <person name="Flicek P."/>
            <person name="Giron C.G."/>
            <person name="Griffin D.K."/>
            <person name="Hall R."/>
            <person name="Hannum G."/>
            <person name="Hourlier T."/>
            <person name="Howe K."/>
            <person name="Hume D.A."/>
            <person name="Izuogu O."/>
            <person name="Kim K."/>
            <person name="Koren S."/>
            <person name="Liu H."/>
            <person name="Manchanda N."/>
            <person name="Martin F.J."/>
            <person name="Nonneman D.J."/>
            <person name="O'Connor R.E."/>
            <person name="Phillippy A.M."/>
            <person name="Rohrer G.A."/>
            <person name="Rosen B.D."/>
            <person name="Rund L.A."/>
            <person name="Sargent C.A."/>
            <person name="Schook L.B."/>
            <person name="Schroeder S.G."/>
            <person name="Schwartz A.S."/>
            <person name="Skinner B.M."/>
            <person name="Talbot R."/>
            <person name="Tseng E."/>
            <person name="Tuggle C.K."/>
            <person name="Watson M."/>
            <person name="Smith T.P.L."/>
            <person name="Archibald A.L."/>
        </authorList>
    </citation>
    <scope>NUCLEOTIDE SEQUENCE [LARGE SCALE GENOMIC DNA]</scope>
    <source>
        <strain evidence="2">Duroc</strain>
    </source>
</reference>
<evidence type="ECO:0000256" key="1">
    <source>
        <dbReference type="SAM" id="MobiDB-lite"/>
    </source>
</evidence>
<feature type="compositionally biased region" description="Basic and acidic residues" evidence="1">
    <location>
        <begin position="38"/>
        <end position="48"/>
    </location>
</feature>
<feature type="compositionally biased region" description="Basic residues" evidence="1">
    <location>
        <begin position="109"/>
        <end position="123"/>
    </location>
</feature>
<dbReference type="VGNC" id="VGNC:96154">
    <property type="gene designation" value="ERICH1"/>
</dbReference>
<feature type="compositionally biased region" description="Pro residues" evidence="1">
    <location>
        <begin position="77"/>
        <end position="87"/>
    </location>
</feature>